<evidence type="ECO:0000256" key="2">
    <source>
        <dbReference type="ARBA" id="ARBA00022801"/>
    </source>
</evidence>
<proteinExistence type="predicted"/>
<keyword evidence="1" id="KW-0547">Nucleotide-binding</keyword>
<evidence type="ECO:0000313" key="6">
    <source>
        <dbReference type="EMBL" id="KAF2757103.1"/>
    </source>
</evidence>
<dbReference type="InterPro" id="IPR027417">
    <property type="entry name" value="P-loop_NTPase"/>
</dbReference>
<evidence type="ECO:0000256" key="3">
    <source>
        <dbReference type="ARBA" id="ARBA00022806"/>
    </source>
</evidence>
<dbReference type="AlphaFoldDB" id="A0A6A6W3C2"/>
<dbReference type="GO" id="GO:0016787">
    <property type="term" value="F:hydrolase activity"/>
    <property type="evidence" value="ECO:0007669"/>
    <property type="project" value="UniProtKB-KW"/>
</dbReference>
<evidence type="ECO:0000259" key="5">
    <source>
        <dbReference type="Pfam" id="PF13087"/>
    </source>
</evidence>
<dbReference type="InterPro" id="IPR050534">
    <property type="entry name" value="Coronavir_polyprotein_1ab"/>
</dbReference>
<keyword evidence="2" id="KW-0378">Hydrolase</keyword>
<dbReference type="GO" id="GO:0043139">
    <property type="term" value="F:5'-3' DNA helicase activity"/>
    <property type="evidence" value="ECO:0007669"/>
    <property type="project" value="TreeGrafter"/>
</dbReference>
<dbReference type="GO" id="GO:0005524">
    <property type="term" value="F:ATP binding"/>
    <property type="evidence" value="ECO:0007669"/>
    <property type="project" value="UniProtKB-KW"/>
</dbReference>
<evidence type="ECO:0000256" key="4">
    <source>
        <dbReference type="ARBA" id="ARBA00022840"/>
    </source>
</evidence>
<organism evidence="6 7">
    <name type="scientific">Pseudovirgaria hyperparasitica</name>
    <dbReference type="NCBI Taxonomy" id="470096"/>
    <lineage>
        <taxon>Eukaryota</taxon>
        <taxon>Fungi</taxon>
        <taxon>Dikarya</taxon>
        <taxon>Ascomycota</taxon>
        <taxon>Pezizomycotina</taxon>
        <taxon>Dothideomycetes</taxon>
        <taxon>Dothideomycetes incertae sedis</taxon>
        <taxon>Acrospermales</taxon>
        <taxon>Acrospermaceae</taxon>
        <taxon>Pseudovirgaria</taxon>
    </lineage>
</organism>
<feature type="domain" description="DNA2/NAM7 helicase-like C-terminal" evidence="5">
    <location>
        <begin position="27"/>
        <end position="172"/>
    </location>
</feature>
<dbReference type="Pfam" id="PF13087">
    <property type="entry name" value="AAA_12"/>
    <property type="match status" value="1"/>
</dbReference>
<evidence type="ECO:0000256" key="1">
    <source>
        <dbReference type="ARBA" id="ARBA00022741"/>
    </source>
</evidence>
<dbReference type="EMBL" id="ML996574">
    <property type="protein sequence ID" value="KAF2757103.1"/>
    <property type="molecule type" value="Genomic_DNA"/>
</dbReference>
<dbReference type="GeneID" id="54490805"/>
<keyword evidence="4" id="KW-0067">ATP-binding</keyword>
<reference evidence="6" key="1">
    <citation type="journal article" date="2020" name="Stud. Mycol.">
        <title>101 Dothideomycetes genomes: a test case for predicting lifestyles and emergence of pathogens.</title>
        <authorList>
            <person name="Haridas S."/>
            <person name="Albert R."/>
            <person name="Binder M."/>
            <person name="Bloem J."/>
            <person name="Labutti K."/>
            <person name="Salamov A."/>
            <person name="Andreopoulos B."/>
            <person name="Baker S."/>
            <person name="Barry K."/>
            <person name="Bills G."/>
            <person name="Bluhm B."/>
            <person name="Cannon C."/>
            <person name="Castanera R."/>
            <person name="Culley D."/>
            <person name="Daum C."/>
            <person name="Ezra D."/>
            <person name="Gonzalez J."/>
            <person name="Henrissat B."/>
            <person name="Kuo A."/>
            <person name="Liang C."/>
            <person name="Lipzen A."/>
            <person name="Lutzoni F."/>
            <person name="Magnuson J."/>
            <person name="Mondo S."/>
            <person name="Nolan M."/>
            <person name="Ohm R."/>
            <person name="Pangilinan J."/>
            <person name="Park H.-J."/>
            <person name="Ramirez L."/>
            <person name="Alfaro M."/>
            <person name="Sun H."/>
            <person name="Tritt A."/>
            <person name="Yoshinaga Y."/>
            <person name="Zwiers L.-H."/>
            <person name="Turgeon B."/>
            <person name="Goodwin S."/>
            <person name="Spatafora J."/>
            <person name="Crous P."/>
            <person name="Grigoriev I."/>
        </authorList>
    </citation>
    <scope>NUCLEOTIDE SEQUENCE</scope>
    <source>
        <strain evidence="6">CBS 121739</strain>
    </source>
</reference>
<dbReference type="Proteomes" id="UP000799437">
    <property type="component" value="Unassembled WGS sequence"/>
</dbReference>
<keyword evidence="3" id="KW-0347">Helicase</keyword>
<protein>
    <recommendedName>
        <fullName evidence="5">DNA2/NAM7 helicase-like C-terminal domain-containing protein</fullName>
    </recommendedName>
</protein>
<name>A0A6A6W3C2_9PEZI</name>
<dbReference type="PANTHER" id="PTHR43788">
    <property type="entry name" value="DNA2/NAM7 HELICASE FAMILY MEMBER"/>
    <property type="match status" value="1"/>
</dbReference>
<dbReference type="PANTHER" id="PTHR43788:SF8">
    <property type="entry name" value="DNA-BINDING PROTEIN SMUBP-2"/>
    <property type="match status" value="1"/>
</dbReference>
<evidence type="ECO:0000313" key="7">
    <source>
        <dbReference type="Proteomes" id="UP000799437"/>
    </source>
</evidence>
<dbReference type="Gene3D" id="3.40.50.300">
    <property type="entry name" value="P-loop containing nucleotide triphosphate hydrolases"/>
    <property type="match status" value="1"/>
</dbReference>
<sequence>MVGDKHQTGVSTKQTRDNANFAENAAHSMMARLMDCGFAYSQLLTSERSCEAIVKPISKACYGGLMKASGRRDPPKDPNGPCYVALLQHVFNLPSPHNVVFINAATSPATLVSKSLLNTDSLRIELSIAKALLRSTTAGFSTGISAADILHISPYAAHKALASKTFQRLDPRLQATTIVAFDRPGFMKEHSRIIVAPTRTQYGLVVVGNMSHLLRSGAFRGRHSLSVLNYGRKCAGAVVEFDMQQIAGLAEL</sequence>
<gene>
    <name evidence="6" type="ORF">EJ05DRAFT_55838</name>
</gene>
<keyword evidence="7" id="KW-1185">Reference proteome</keyword>
<dbReference type="InterPro" id="IPR041679">
    <property type="entry name" value="DNA2/NAM7-like_C"/>
</dbReference>
<accession>A0A6A6W3C2</accession>
<dbReference type="RefSeq" id="XP_033599554.1">
    <property type="nucleotide sequence ID" value="XM_033749751.1"/>
</dbReference>